<comment type="caution">
    <text evidence="2">The sequence shown here is derived from an EMBL/GenBank/DDBJ whole genome shotgun (WGS) entry which is preliminary data.</text>
</comment>
<feature type="compositionally biased region" description="Polar residues" evidence="1">
    <location>
        <begin position="19"/>
        <end position="28"/>
    </location>
</feature>
<sequence length="83" mass="8901">MAGRTTRRNASRSAGADTPHSTQPFTRATTIEIPETVSCVVVRGHDQTHGYGGTAALVTLDSQEQRIVDQGTEPQAFDTEDCP</sequence>
<evidence type="ECO:0000256" key="1">
    <source>
        <dbReference type="SAM" id="MobiDB-lite"/>
    </source>
</evidence>
<protein>
    <submittedName>
        <fullName evidence="2">Uncharacterized protein</fullName>
    </submittedName>
</protein>
<dbReference type="RefSeq" id="WP_382186021.1">
    <property type="nucleotide sequence ID" value="NZ_JBHSZI010000001.1"/>
</dbReference>
<reference evidence="2 3" key="1">
    <citation type="journal article" date="2019" name="Int. J. Syst. Evol. Microbiol.">
        <title>The Global Catalogue of Microorganisms (GCM) 10K type strain sequencing project: providing services to taxonomists for standard genome sequencing and annotation.</title>
        <authorList>
            <consortium name="The Broad Institute Genomics Platform"/>
            <consortium name="The Broad Institute Genome Sequencing Center for Infectious Disease"/>
            <person name="Wu L."/>
            <person name="Ma J."/>
        </authorList>
    </citation>
    <scope>NUCLEOTIDE SEQUENCE [LARGE SCALE GENOMIC DNA]</scope>
    <source>
        <strain evidence="2 3">JCM 30072</strain>
    </source>
</reference>
<gene>
    <name evidence="2" type="ORF">ACFQQG_13830</name>
</gene>
<evidence type="ECO:0000313" key="3">
    <source>
        <dbReference type="Proteomes" id="UP001596445"/>
    </source>
</evidence>
<dbReference type="EMBL" id="JBHSZI010000001">
    <property type="protein sequence ID" value="MFC7059061.1"/>
    <property type="molecule type" value="Genomic_DNA"/>
</dbReference>
<evidence type="ECO:0000313" key="2">
    <source>
        <dbReference type="EMBL" id="MFC7059061.1"/>
    </source>
</evidence>
<dbReference type="Proteomes" id="UP001596445">
    <property type="component" value="Unassembled WGS sequence"/>
</dbReference>
<keyword evidence="3" id="KW-1185">Reference proteome</keyword>
<dbReference type="AlphaFoldDB" id="A0ABD5W0S1"/>
<organism evidence="2 3">
    <name type="scientific">Halovenus salina</name>
    <dbReference type="NCBI Taxonomy" id="1510225"/>
    <lineage>
        <taxon>Archaea</taxon>
        <taxon>Methanobacteriati</taxon>
        <taxon>Methanobacteriota</taxon>
        <taxon>Stenosarchaea group</taxon>
        <taxon>Halobacteria</taxon>
        <taxon>Halobacteriales</taxon>
        <taxon>Haloarculaceae</taxon>
        <taxon>Halovenus</taxon>
    </lineage>
</organism>
<proteinExistence type="predicted"/>
<feature type="region of interest" description="Disordered" evidence="1">
    <location>
        <begin position="1"/>
        <end position="28"/>
    </location>
</feature>
<accession>A0ABD5W0S1</accession>
<name>A0ABD5W0S1_9EURY</name>
<feature type="compositionally biased region" description="Basic residues" evidence="1">
    <location>
        <begin position="1"/>
        <end position="10"/>
    </location>
</feature>